<reference evidence="2" key="1">
    <citation type="journal article" date="2019" name="Int. J. Syst. Evol. Microbiol.">
        <title>The Global Catalogue of Microorganisms (GCM) 10K type strain sequencing project: providing services to taxonomists for standard genome sequencing and annotation.</title>
        <authorList>
            <consortium name="The Broad Institute Genomics Platform"/>
            <consortium name="The Broad Institute Genome Sequencing Center for Infectious Disease"/>
            <person name="Wu L."/>
            <person name="Ma J."/>
        </authorList>
    </citation>
    <scope>NUCLEOTIDE SEQUENCE [LARGE SCALE GENOMIC DNA]</scope>
    <source>
        <strain evidence="2">KCTC 23916</strain>
    </source>
</reference>
<keyword evidence="2" id="KW-1185">Reference proteome</keyword>
<dbReference type="Proteomes" id="UP000620127">
    <property type="component" value="Unassembled WGS sequence"/>
</dbReference>
<dbReference type="PROSITE" id="PS51257">
    <property type="entry name" value="PROKAR_LIPOPROTEIN"/>
    <property type="match status" value="1"/>
</dbReference>
<evidence type="ECO:0000313" key="1">
    <source>
        <dbReference type="EMBL" id="GGX20677.1"/>
    </source>
</evidence>
<organism evidence="1 2">
    <name type="scientific">Undibacterium macrobrachii</name>
    <dbReference type="NCBI Taxonomy" id="1119058"/>
    <lineage>
        <taxon>Bacteria</taxon>
        <taxon>Pseudomonadati</taxon>
        <taxon>Pseudomonadota</taxon>
        <taxon>Betaproteobacteria</taxon>
        <taxon>Burkholderiales</taxon>
        <taxon>Oxalobacteraceae</taxon>
        <taxon>Undibacterium</taxon>
    </lineage>
</organism>
<comment type="caution">
    <text evidence="1">The sequence shown here is derived from an EMBL/GenBank/DDBJ whole genome shotgun (WGS) entry which is preliminary data.</text>
</comment>
<dbReference type="EMBL" id="BMYT01000005">
    <property type="protein sequence ID" value="GGX20677.1"/>
    <property type="molecule type" value="Genomic_DNA"/>
</dbReference>
<sequence>MSAFNSRLKAISLATTLSITLSACGGDGGVKQQEPAKIAPPIASSEFLNLVKDASCANFRNRLFIVDQKYVLWDKAGSCADASYAQNLYGNNVQSLLCTHADSIAGPRTSCTDTAAESLFKTMIQNLDKADLGLGSGHQVQSLNIPAPASNLIAIKGLSAPFYRGSNPQNTVIKDQASWNTFWTLANIKQDAGLLTPDFNSKMVLVNFFKTANNCSITRFLRLNSDGQKLSAHYFQEERIAIASCDPESPTASTPMHMVETPKIGLPVEFTDVSKSLVTQKTITSGFYSGIQDARTLVIKDQATWNSIWQAHNKENNASQAQVDFSKKMLIAVFLGSRGSGCNNISDLRVWRNNGKLAASYYETEPAPHNVCTAVITTPYYIAEVDQSNESVEFNSVKLPVN</sequence>
<evidence type="ECO:0000313" key="2">
    <source>
        <dbReference type="Proteomes" id="UP000620127"/>
    </source>
</evidence>
<dbReference type="RefSeq" id="WP_189346834.1">
    <property type="nucleotide sequence ID" value="NZ_BMYT01000005.1"/>
</dbReference>
<accession>A0ABQ2XLM1</accession>
<name>A0ABQ2XLM1_9BURK</name>
<protein>
    <recommendedName>
        <fullName evidence="3">Lipoprotein</fullName>
    </recommendedName>
</protein>
<gene>
    <name evidence="1" type="ORF">GCM10011282_28500</name>
</gene>
<evidence type="ECO:0008006" key="3">
    <source>
        <dbReference type="Google" id="ProtNLM"/>
    </source>
</evidence>
<proteinExistence type="predicted"/>